<proteinExistence type="inferred from homology"/>
<dbReference type="PANTHER" id="PTHR30294:SF29">
    <property type="entry name" value="MULTIDRUG ABC TRANSPORTER PERMEASE YBHS-RELATED"/>
    <property type="match status" value="1"/>
</dbReference>
<dbReference type="EMBL" id="CP018477">
    <property type="protein sequence ID" value="ASV72611.1"/>
    <property type="molecule type" value="Genomic_DNA"/>
</dbReference>
<feature type="transmembrane region" description="Helical" evidence="8">
    <location>
        <begin position="199"/>
        <end position="222"/>
    </location>
</feature>
<feature type="transmembrane region" description="Helical" evidence="8">
    <location>
        <begin position="307"/>
        <end position="329"/>
    </location>
</feature>
<dbReference type="RefSeq" id="WP_157731544.1">
    <property type="nucleotide sequence ID" value="NZ_CP018477.1"/>
</dbReference>
<evidence type="ECO:0000256" key="5">
    <source>
        <dbReference type="ARBA" id="ARBA00022692"/>
    </source>
</evidence>
<evidence type="ECO:0000256" key="8">
    <source>
        <dbReference type="SAM" id="Phobius"/>
    </source>
</evidence>
<evidence type="ECO:0000256" key="3">
    <source>
        <dbReference type="ARBA" id="ARBA00022448"/>
    </source>
</evidence>
<evidence type="ECO:0000259" key="9">
    <source>
        <dbReference type="PROSITE" id="PS51012"/>
    </source>
</evidence>
<reference evidence="10 11" key="1">
    <citation type="journal article" name="Front. Microbiol.">
        <title>Sugar Metabolism of the First Thermophilic Planctomycete Thermogutta terrifontis: Comparative Genomic and Transcriptomic Approaches.</title>
        <authorList>
            <person name="Elcheninov A.G."/>
            <person name="Menzel P."/>
            <person name="Gudbergsdottir S.R."/>
            <person name="Slesarev A.I."/>
            <person name="Kadnikov V.V."/>
            <person name="Krogh A."/>
            <person name="Bonch-Osmolovskaya E.A."/>
            <person name="Peng X."/>
            <person name="Kublanov I.V."/>
        </authorList>
    </citation>
    <scope>NUCLEOTIDE SEQUENCE [LARGE SCALE GENOMIC DNA]</scope>
    <source>
        <strain evidence="10 11">R1</strain>
    </source>
</reference>
<evidence type="ECO:0000256" key="7">
    <source>
        <dbReference type="ARBA" id="ARBA00023136"/>
    </source>
</evidence>
<evidence type="ECO:0000256" key="6">
    <source>
        <dbReference type="ARBA" id="ARBA00022989"/>
    </source>
</evidence>
<keyword evidence="7 8" id="KW-0472">Membrane</keyword>
<name>A0A286R9H2_9BACT</name>
<dbReference type="PROSITE" id="PS51012">
    <property type="entry name" value="ABC_TM2"/>
    <property type="match status" value="1"/>
</dbReference>
<dbReference type="InterPro" id="IPR047817">
    <property type="entry name" value="ABC2_TM_bact-type"/>
</dbReference>
<dbReference type="GO" id="GO:0005886">
    <property type="term" value="C:plasma membrane"/>
    <property type="evidence" value="ECO:0007669"/>
    <property type="project" value="UniProtKB-SubCell"/>
</dbReference>
<feature type="domain" description="ABC transmembrane type-2" evidence="9">
    <location>
        <begin position="151"/>
        <end position="392"/>
    </location>
</feature>
<feature type="transmembrane region" description="Helical" evidence="8">
    <location>
        <begin position="366"/>
        <end position="386"/>
    </location>
</feature>
<dbReference type="InterPro" id="IPR051449">
    <property type="entry name" value="ABC-2_transporter_component"/>
</dbReference>
<gene>
    <name evidence="10" type="ORF">THTE_0009</name>
</gene>
<comment type="subcellular location">
    <subcellularLocation>
        <location evidence="1">Cell membrane</location>
        <topology evidence="1">Multi-pass membrane protein</topology>
    </subcellularLocation>
</comment>
<feature type="transmembrane region" description="Helical" evidence="8">
    <location>
        <begin position="278"/>
        <end position="300"/>
    </location>
</feature>
<dbReference type="AlphaFoldDB" id="A0A286R9H2"/>
<accession>A0A286R9H2</accession>
<sequence length="394" mass="43367">MDQDHSVSSQTDAAYQSRRTRGRIRLRCVLALTRKEAYQIFRDPSSLIIAFVLPNILLLLFGWGISLDLGYIPIGVVVENRSADTNRIVAALRGSPYFMVREAEHRKELESLLVGGRIKGLVVLSQDLSARLNVGSAPVQVLVAGSDANTAELIVAYMETVLQKDRLHWAEEEGRPLRSGIINIEGRVWYNPNMDSRSAILPGSIAVIMTLIGTILTSLVVAREWERGTMEALLASSITRAEFLLGKFIPYFALGLTAMMLVAIVSVVVFAVPFRGSWAVLVGVSAVYLTVALGLGLFISTATRDQFVATQAALIVGYLPSFILSGLVFEIDSMPLPIRVLTHVLPPRYFVSALRTLFLAGNVWDVIIPDTLILCIFAAVLWNLTIRKTRLTLE</sequence>
<feature type="transmembrane region" description="Helical" evidence="8">
    <location>
        <begin position="248"/>
        <end position="272"/>
    </location>
</feature>
<keyword evidence="5 8" id="KW-0812">Transmembrane</keyword>
<protein>
    <submittedName>
        <fullName evidence="10">ABC transport system, permease component YbhS</fullName>
    </submittedName>
</protein>
<evidence type="ECO:0000256" key="4">
    <source>
        <dbReference type="ARBA" id="ARBA00022475"/>
    </source>
</evidence>
<dbReference type="GO" id="GO:0140359">
    <property type="term" value="F:ABC-type transporter activity"/>
    <property type="evidence" value="ECO:0007669"/>
    <property type="project" value="InterPro"/>
</dbReference>
<evidence type="ECO:0000256" key="2">
    <source>
        <dbReference type="ARBA" id="ARBA00007783"/>
    </source>
</evidence>
<keyword evidence="11" id="KW-1185">Reference proteome</keyword>
<dbReference type="Pfam" id="PF12698">
    <property type="entry name" value="ABC2_membrane_3"/>
    <property type="match status" value="1"/>
</dbReference>
<dbReference type="KEGG" id="ttf:THTE_0009"/>
<dbReference type="InterPro" id="IPR013525">
    <property type="entry name" value="ABC2_TM"/>
</dbReference>
<keyword evidence="3" id="KW-0813">Transport</keyword>
<feature type="transmembrane region" description="Helical" evidence="8">
    <location>
        <begin position="47"/>
        <end position="65"/>
    </location>
</feature>
<evidence type="ECO:0000256" key="1">
    <source>
        <dbReference type="ARBA" id="ARBA00004651"/>
    </source>
</evidence>
<dbReference type="Proteomes" id="UP000215086">
    <property type="component" value="Chromosome"/>
</dbReference>
<evidence type="ECO:0000313" key="10">
    <source>
        <dbReference type="EMBL" id="ASV72611.1"/>
    </source>
</evidence>
<organism evidence="10 11">
    <name type="scientific">Thermogutta terrifontis</name>
    <dbReference type="NCBI Taxonomy" id="1331910"/>
    <lineage>
        <taxon>Bacteria</taxon>
        <taxon>Pseudomonadati</taxon>
        <taxon>Planctomycetota</taxon>
        <taxon>Planctomycetia</taxon>
        <taxon>Pirellulales</taxon>
        <taxon>Thermoguttaceae</taxon>
        <taxon>Thermogutta</taxon>
    </lineage>
</organism>
<dbReference type="PANTHER" id="PTHR30294">
    <property type="entry name" value="MEMBRANE COMPONENT OF ABC TRANSPORTER YHHJ-RELATED"/>
    <property type="match status" value="1"/>
</dbReference>
<dbReference type="OrthoDB" id="9776218at2"/>
<comment type="similarity">
    <text evidence="2">Belongs to the ABC-2 integral membrane protein family.</text>
</comment>
<keyword evidence="4" id="KW-1003">Cell membrane</keyword>
<keyword evidence="6 8" id="KW-1133">Transmembrane helix</keyword>
<evidence type="ECO:0000313" key="11">
    <source>
        <dbReference type="Proteomes" id="UP000215086"/>
    </source>
</evidence>